<keyword evidence="1" id="KW-0472">Membrane</keyword>
<dbReference type="Pfam" id="PF12412">
    <property type="entry name" value="DUF3667"/>
    <property type="match status" value="1"/>
</dbReference>
<organism evidence="2 3">
    <name type="scientific">Cellulophaga tyrosinoxydans</name>
    <dbReference type="NCBI Taxonomy" id="504486"/>
    <lineage>
        <taxon>Bacteria</taxon>
        <taxon>Pseudomonadati</taxon>
        <taxon>Bacteroidota</taxon>
        <taxon>Flavobacteriia</taxon>
        <taxon>Flavobacteriales</taxon>
        <taxon>Flavobacteriaceae</taxon>
        <taxon>Cellulophaga</taxon>
    </lineage>
</organism>
<proteinExistence type="predicted"/>
<dbReference type="RefSeq" id="WP_084061427.1">
    <property type="nucleotide sequence ID" value="NZ_FWXO01000003.1"/>
</dbReference>
<protein>
    <recommendedName>
        <fullName evidence="4">DUF3667 domain-containing protein</fullName>
    </recommendedName>
</protein>
<sequence length="272" mass="32371">MECKNCNLALRTDYSYCSNCGAKVIRNRITIKNLWYDFTERFFNLDNTFLLTFKHLFTKPEAVIGGYINGVRKKYMNPVSYFTIAVFLGGILYFIIQKFFPDAMNYQFEQMTINNSDPSQKFGMEFGKQFQNLSMEYQSIFYIAMLPFLSLISRIVFYNKKQFNLSEHFVINIYAYAHMSITVNSLYILSVWNSQLFYYIAMINSFTLLLYFSYVYKKVFKLNWKQLILKLLLFVLIFGILFFIIMILTGIYLAFFTDTFKHLKEAQAMLMY</sequence>
<feature type="transmembrane region" description="Helical" evidence="1">
    <location>
        <begin position="139"/>
        <end position="157"/>
    </location>
</feature>
<reference evidence="2 3" key="1">
    <citation type="submission" date="2017-04" db="EMBL/GenBank/DDBJ databases">
        <authorList>
            <person name="Afonso C.L."/>
            <person name="Miller P.J."/>
            <person name="Scott M.A."/>
            <person name="Spackman E."/>
            <person name="Goraichik I."/>
            <person name="Dimitrov K.M."/>
            <person name="Suarez D.L."/>
            <person name="Swayne D.E."/>
        </authorList>
    </citation>
    <scope>NUCLEOTIDE SEQUENCE [LARGE SCALE GENOMIC DNA]</scope>
    <source>
        <strain evidence="2 3">DSM 21164</strain>
    </source>
</reference>
<dbReference type="AlphaFoldDB" id="A0A1W2ANE4"/>
<evidence type="ECO:0008006" key="4">
    <source>
        <dbReference type="Google" id="ProtNLM"/>
    </source>
</evidence>
<feature type="transmembrane region" description="Helical" evidence="1">
    <location>
        <begin position="228"/>
        <end position="255"/>
    </location>
</feature>
<accession>A0A1W2ANE4</accession>
<keyword evidence="1" id="KW-0812">Transmembrane</keyword>
<dbReference type="EMBL" id="FWXO01000003">
    <property type="protein sequence ID" value="SMC62227.1"/>
    <property type="molecule type" value="Genomic_DNA"/>
</dbReference>
<feature type="transmembrane region" description="Helical" evidence="1">
    <location>
        <begin position="79"/>
        <end position="96"/>
    </location>
</feature>
<dbReference type="InterPro" id="IPR022134">
    <property type="entry name" value="DUF3667"/>
</dbReference>
<evidence type="ECO:0000256" key="1">
    <source>
        <dbReference type="SAM" id="Phobius"/>
    </source>
</evidence>
<feature type="transmembrane region" description="Helical" evidence="1">
    <location>
        <begin position="196"/>
        <end position="216"/>
    </location>
</feature>
<dbReference type="Proteomes" id="UP000192360">
    <property type="component" value="Unassembled WGS sequence"/>
</dbReference>
<keyword evidence="1" id="KW-1133">Transmembrane helix</keyword>
<gene>
    <name evidence="2" type="ORF">SAMN05660703_2085</name>
</gene>
<evidence type="ECO:0000313" key="2">
    <source>
        <dbReference type="EMBL" id="SMC62227.1"/>
    </source>
</evidence>
<dbReference type="OrthoDB" id="1143019at2"/>
<keyword evidence="3" id="KW-1185">Reference proteome</keyword>
<dbReference type="STRING" id="504486.SAMN05660703_2085"/>
<name>A0A1W2ANE4_9FLAO</name>
<evidence type="ECO:0000313" key="3">
    <source>
        <dbReference type="Proteomes" id="UP000192360"/>
    </source>
</evidence>
<feature type="transmembrane region" description="Helical" evidence="1">
    <location>
        <begin position="169"/>
        <end position="190"/>
    </location>
</feature>